<accession>A0A917WUB6</accession>
<protein>
    <submittedName>
        <fullName evidence="1">Uncharacterized protein</fullName>
    </submittedName>
</protein>
<reference evidence="1" key="1">
    <citation type="journal article" date="2014" name="Int. J. Syst. Evol. Microbiol.">
        <title>Complete genome sequence of Corynebacterium casei LMG S-19264T (=DSM 44701T), isolated from a smear-ripened cheese.</title>
        <authorList>
            <consortium name="US DOE Joint Genome Institute (JGI-PGF)"/>
            <person name="Walter F."/>
            <person name="Albersmeier A."/>
            <person name="Kalinowski J."/>
            <person name="Ruckert C."/>
        </authorList>
    </citation>
    <scope>NUCLEOTIDE SEQUENCE</scope>
    <source>
        <strain evidence="1">CGMCC 1.6333</strain>
    </source>
</reference>
<dbReference type="Proteomes" id="UP000618460">
    <property type="component" value="Unassembled WGS sequence"/>
</dbReference>
<reference evidence="1" key="2">
    <citation type="submission" date="2020-09" db="EMBL/GenBank/DDBJ databases">
        <authorList>
            <person name="Sun Q."/>
            <person name="Zhou Y."/>
        </authorList>
    </citation>
    <scope>NUCLEOTIDE SEQUENCE</scope>
    <source>
        <strain evidence="1">CGMCC 1.6333</strain>
    </source>
</reference>
<dbReference type="AlphaFoldDB" id="A0A917WUB6"/>
<name>A0A917WUB6_9BACI</name>
<organism evidence="1 2">
    <name type="scientific">Paraliobacillus quinghaiensis</name>
    <dbReference type="NCBI Taxonomy" id="470815"/>
    <lineage>
        <taxon>Bacteria</taxon>
        <taxon>Bacillati</taxon>
        <taxon>Bacillota</taxon>
        <taxon>Bacilli</taxon>
        <taxon>Bacillales</taxon>
        <taxon>Bacillaceae</taxon>
        <taxon>Paraliobacillus</taxon>
    </lineage>
</organism>
<comment type="caution">
    <text evidence="1">The sequence shown here is derived from an EMBL/GenBank/DDBJ whole genome shotgun (WGS) entry which is preliminary data.</text>
</comment>
<keyword evidence="2" id="KW-1185">Reference proteome</keyword>
<sequence>MNILNGIIAAALAFTGGAGLSLFSEEDTNNPNTTIQERDVRNDEVRDMMGTRDLESMQTFMEEDNVNFDEMQRFMEEENVDFDEMQRFIEEENVDFDEMQRFMEEGNVDFDEMQKFMEEGNVNFGQMKPYMSEMHPNLDDQELNEWYKGMHGTGGSSQSSNFRGMGSMH</sequence>
<dbReference type="EMBL" id="BMLG01000005">
    <property type="protein sequence ID" value="GGM29392.1"/>
    <property type="molecule type" value="Genomic_DNA"/>
</dbReference>
<dbReference type="OrthoDB" id="2166958at2"/>
<proteinExistence type="predicted"/>
<gene>
    <name evidence="1" type="ORF">GCM10011351_14400</name>
</gene>
<evidence type="ECO:0000313" key="2">
    <source>
        <dbReference type="Proteomes" id="UP000618460"/>
    </source>
</evidence>
<dbReference type="RefSeq" id="WP_117153871.1">
    <property type="nucleotide sequence ID" value="NZ_BMLG01000005.1"/>
</dbReference>
<evidence type="ECO:0000313" key="1">
    <source>
        <dbReference type="EMBL" id="GGM29392.1"/>
    </source>
</evidence>